<evidence type="ECO:0000259" key="2">
    <source>
        <dbReference type="Pfam" id="PF13490"/>
    </source>
</evidence>
<sequence length="295" mass="33590">MKISCDIIRDLLPLYKDNVCSDASKDMVEDHLSVCQDCQEYYEQMNTELPEIVPPEEAGDPSKADWDFFKKASRKLTFRQLIIGGVAAVILLTLYTLCTSSAPFIVSAREKVTEAVPFLDKRIPVDDVKVQDVYRLENGAIYCSFTVDSYISAFDRQYVVKDEGSPQVDFSAFGGNTNGISLQRYWSDFTKAEGYSSSFYFLVPEELSYYREDPVTAEEKLTRQTSDGVYFVGKGGRILPLYEKGETIPDAPADIEARVQEDTREYSLEEDEWSDADAPDYNHNYCYILSFNEEK</sequence>
<organism evidence="3 4">
    <name type="scientific">Lachnoclostridium phocaeense</name>
    <dbReference type="NCBI Taxonomy" id="1871021"/>
    <lineage>
        <taxon>Bacteria</taxon>
        <taxon>Bacillati</taxon>
        <taxon>Bacillota</taxon>
        <taxon>Clostridia</taxon>
        <taxon>Lachnospirales</taxon>
        <taxon>Lachnospiraceae</taxon>
    </lineage>
</organism>
<reference evidence="3" key="1">
    <citation type="journal article" date="2021" name="PeerJ">
        <title>Extensive microbial diversity within the chicken gut microbiome revealed by metagenomics and culture.</title>
        <authorList>
            <person name="Gilroy R."/>
            <person name="Ravi A."/>
            <person name="Getino M."/>
            <person name="Pursley I."/>
            <person name="Horton D.L."/>
            <person name="Alikhan N.F."/>
            <person name="Baker D."/>
            <person name="Gharbi K."/>
            <person name="Hall N."/>
            <person name="Watson M."/>
            <person name="Adriaenssens E.M."/>
            <person name="Foster-Nyarko E."/>
            <person name="Jarju S."/>
            <person name="Secka A."/>
            <person name="Antonio M."/>
            <person name="Oren A."/>
            <person name="Chaudhuri R.R."/>
            <person name="La Ragione R."/>
            <person name="Hildebrand F."/>
            <person name="Pallen M.J."/>
        </authorList>
    </citation>
    <scope>NUCLEOTIDE SEQUENCE</scope>
    <source>
        <strain evidence="3">ChiSjej5B23-16112</strain>
    </source>
</reference>
<dbReference type="AlphaFoldDB" id="A0A921HZX2"/>
<dbReference type="EMBL" id="DYVY01000090">
    <property type="protein sequence ID" value="HJF94249.1"/>
    <property type="molecule type" value="Genomic_DNA"/>
</dbReference>
<evidence type="ECO:0000256" key="1">
    <source>
        <dbReference type="SAM" id="Phobius"/>
    </source>
</evidence>
<protein>
    <submittedName>
        <fullName evidence="3">Zf-HC2 domain-containing protein</fullName>
    </submittedName>
</protein>
<gene>
    <name evidence="3" type="ORF">K8V82_05590</name>
</gene>
<keyword evidence="1" id="KW-1133">Transmembrane helix</keyword>
<proteinExistence type="predicted"/>
<dbReference type="Proteomes" id="UP000769156">
    <property type="component" value="Unassembled WGS sequence"/>
</dbReference>
<reference evidence="3" key="2">
    <citation type="submission" date="2021-09" db="EMBL/GenBank/DDBJ databases">
        <authorList>
            <person name="Gilroy R."/>
        </authorList>
    </citation>
    <scope>NUCLEOTIDE SEQUENCE</scope>
    <source>
        <strain evidence="3">ChiSjej5B23-16112</strain>
    </source>
</reference>
<feature type="domain" description="Putative zinc-finger" evidence="2">
    <location>
        <begin position="5"/>
        <end position="39"/>
    </location>
</feature>
<comment type="caution">
    <text evidence="3">The sequence shown here is derived from an EMBL/GenBank/DDBJ whole genome shotgun (WGS) entry which is preliminary data.</text>
</comment>
<dbReference type="RefSeq" id="WP_226395033.1">
    <property type="nucleotide sequence ID" value="NZ_CALKQL010000020.1"/>
</dbReference>
<name>A0A921HZX2_9FIRM</name>
<feature type="transmembrane region" description="Helical" evidence="1">
    <location>
        <begin position="78"/>
        <end position="97"/>
    </location>
</feature>
<accession>A0A921HZX2</accession>
<dbReference type="Pfam" id="PF13490">
    <property type="entry name" value="zf-HC2"/>
    <property type="match status" value="1"/>
</dbReference>
<keyword evidence="1" id="KW-0812">Transmembrane</keyword>
<evidence type="ECO:0000313" key="3">
    <source>
        <dbReference type="EMBL" id="HJF94249.1"/>
    </source>
</evidence>
<keyword evidence="1" id="KW-0472">Membrane</keyword>
<dbReference type="InterPro" id="IPR027383">
    <property type="entry name" value="Znf_put"/>
</dbReference>
<evidence type="ECO:0000313" key="4">
    <source>
        <dbReference type="Proteomes" id="UP000769156"/>
    </source>
</evidence>